<dbReference type="SUPFAM" id="SSF51569">
    <property type="entry name" value="Aldolase"/>
    <property type="match status" value="1"/>
</dbReference>
<keyword evidence="5" id="KW-1185">Reference proteome</keyword>
<reference evidence="3 5" key="2">
    <citation type="submission" date="2022-12" db="EMBL/GenBank/DDBJ databases">
        <authorList>
            <person name="Ruckert C."/>
            <person name="Busche T."/>
            <person name="Kalinowski J."/>
            <person name="Wittmann C."/>
        </authorList>
    </citation>
    <scope>NUCLEOTIDE SEQUENCE [LARGE SCALE GENOMIC DNA]</scope>
    <source>
        <strain evidence="3 5">DSM 40276</strain>
    </source>
</reference>
<dbReference type="Proteomes" id="UP001210169">
    <property type="component" value="Chromosome"/>
</dbReference>
<dbReference type="AlphaFoldDB" id="A0A640TGV9"/>
<organism evidence="2 4">
    <name type="scientific">Streptomyces nigrescens</name>
    <dbReference type="NCBI Taxonomy" id="1920"/>
    <lineage>
        <taxon>Bacteria</taxon>
        <taxon>Bacillati</taxon>
        <taxon>Actinomycetota</taxon>
        <taxon>Actinomycetes</taxon>
        <taxon>Kitasatosporales</taxon>
        <taxon>Streptomycetaceae</taxon>
        <taxon>Streptomyces</taxon>
    </lineage>
</organism>
<dbReference type="GO" id="GO:0016051">
    <property type="term" value="P:carbohydrate biosynthetic process"/>
    <property type="evidence" value="ECO:0007669"/>
    <property type="project" value="InterPro"/>
</dbReference>
<dbReference type="RefSeq" id="WP_274737412.1">
    <property type="nucleotide sequence ID" value="NZ_CP114203.1"/>
</dbReference>
<dbReference type="PROSITE" id="PS50844">
    <property type="entry name" value="AFP_LIKE"/>
    <property type="match status" value="1"/>
</dbReference>
<dbReference type="PANTHER" id="PTHR42966:SF1">
    <property type="entry name" value="SIALIC ACID SYNTHASE"/>
    <property type="match status" value="1"/>
</dbReference>
<protein>
    <submittedName>
        <fullName evidence="2">N,N'-diacetyllegionaminic acid synthase</fullName>
    </submittedName>
    <submittedName>
        <fullName evidence="3">N-acetylneuraminate synthase family protein</fullName>
    </submittedName>
</protein>
<dbReference type="GeneID" id="301333043"/>
<evidence type="ECO:0000313" key="3">
    <source>
        <dbReference type="EMBL" id="WAU05496.1"/>
    </source>
</evidence>
<evidence type="ECO:0000313" key="4">
    <source>
        <dbReference type="Proteomes" id="UP000429552"/>
    </source>
</evidence>
<feature type="domain" description="AFP-like" evidence="1">
    <location>
        <begin position="293"/>
        <end position="349"/>
    </location>
</feature>
<dbReference type="SUPFAM" id="SSF51269">
    <property type="entry name" value="AFP III-like domain"/>
    <property type="match status" value="1"/>
</dbReference>
<dbReference type="EMBL" id="BLIP01000001">
    <property type="protein sequence ID" value="GFE23063.1"/>
    <property type="molecule type" value="Genomic_DNA"/>
</dbReference>
<evidence type="ECO:0000313" key="2">
    <source>
        <dbReference type="EMBL" id="GFE23063.1"/>
    </source>
</evidence>
<dbReference type="InterPro" id="IPR036732">
    <property type="entry name" value="AFP_Neu5c_C_sf"/>
</dbReference>
<evidence type="ECO:0000313" key="5">
    <source>
        <dbReference type="Proteomes" id="UP001210169"/>
    </source>
</evidence>
<dbReference type="InterPro" id="IPR057736">
    <property type="entry name" value="SAF_PseI/NeuA/NeuB"/>
</dbReference>
<dbReference type="InterPro" id="IPR013132">
    <property type="entry name" value="PseI/NeuA/B-like_N"/>
</dbReference>
<dbReference type="CDD" id="cd11615">
    <property type="entry name" value="SAF_NeuB_like"/>
    <property type="match status" value="1"/>
</dbReference>
<dbReference type="InterPro" id="IPR051690">
    <property type="entry name" value="PseI-like"/>
</dbReference>
<name>A0A640TGV9_STRNI</name>
<dbReference type="InterPro" id="IPR006190">
    <property type="entry name" value="SAF_AFP_Neu5Ac"/>
</dbReference>
<dbReference type="GO" id="GO:0047444">
    <property type="term" value="F:N-acylneuraminate-9-phosphate synthase activity"/>
    <property type="evidence" value="ECO:0007669"/>
    <property type="project" value="TreeGrafter"/>
</dbReference>
<dbReference type="Gene3D" id="3.20.20.70">
    <property type="entry name" value="Aldolase class I"/>
    <property type="match status" value="1"/>
</dbReference>
<dbReference type="InterPro" id="IPR013785">
    <property type="entry name" value="Aldolase_TIM"/>
</dbReference>
<dbReference type="Pfam" id="PF08666">
    <property type="entry name" value="SAF"/>
    <property type="match status" value="1"/>
</dbReference>
<dbReference type="EMBL" id="CP114203">
    <property type="protein sequence ID" value="WAU05496.1"/>
    <property type="molecule type" value="Genomic_DNA"/>
</dbReference>
<dbReference type="Pfam" id="PF03102">
    <property type="entry name" value="NeuB"/>
    <property type="match status" value="1"/>
</dbReference>
<evidence type="ECO:0000259" key="1">
    <source>
        <dbReference type="PROSITE" id="PS50844"/>
    </source>
</evidence>
<dbReference type="Gene3D" id="3.90.1210.10">
    <property type="entry name" value="Antifreeze-like/N-acetylneuraminic acid synthase C-terminal domain"/>
    <property type="match status" value="1"/>
</dbReference>
<dbReference type="InterPro" id="IPR013974">
    <property type="entry name" value="SAF"/>
</dbReference>
<accession>A0A640TGV9</accession>
<dbReference type="Proteomes" id="UP000429552">
    <property type="component" value="Unassembled WGS sequence"/>
</dbReference>
<gene>
    <name evidence="2" type="primary">neuB</name>
    <name evidence="2" type="ORF">Sliba_35160</name>
    <name evidence="3" type="ORF">STRNI_003874</name>
</gene>
<reference evidence="2 4" key="1">
    <citation type="submission" date="2019-12" db="EMBL/GenBank/DDBJ databases">
        <title>Whole genome shotgun sequence of Streptomyces libani subsp. libani NBRC 13452.</title>
        <authorList>
            <person name="Ichikawa N."/>
            <person name="Kimura A."/>
            <person name="Kitahashi Y."/>
            <person name="Komaki H."/>
            <person name="Tamura T."/>
        </authorList>
    </citation>
    <scope>NUCLEOTIDE SEQUENCE [LARGE SCALE GENOMIC DNA]</scope>
    <source>
        <strain evidence="2 4">NBRC 13452</strain>
    </source>
</reference>
<dbReference type="SMART" id="SM00858">
    <property type="entry name" value="SAF"/>
    <property type="match status" value="1"/>
</dbReference>
<dbReference type="PANTHER" id="PTHR42966">
    <property type="entry name" value="N-ACETYLNEURAMINATE SYNTHASE"/>
    <property type="match status" value="1"/>
</dbReference>
<sequence>MTHSVTIGDTLITDSSQAYVIAEIGHNHGGDLEKAAELVRMAAESGAQAAKLQKRDNKALFTKAMYNEPYTSRNSFGATYGEHREALEFGVREYRELAQLADELGIDFFSTAFDFPSVDFLAELGVPAIKIASGDLTNTPLLAYAAKTGIPLIVSTGGADMEEVRRAVDTIAPINDQLALLQCTAAYPATPEVLNLSVISTYREEFPDVVVGLSGHDVETESSVIAYTLGARVVEKHVTLDRTLPGSDHHFSLEGSHLRELVDSLERTRLSLGSPEKRQLPVEAPALRKMAKKLVAARDLSAGHLLTVEDIAIKSPGDGLRPYLIDQVIGRPLSVALAADDAIQLTDLG</sequence>
<proteinExistence type="predicted"/>